<name>A0A927R8D2_9BACL</name>
<reference evidence="1" key="1">
    <citation type="submission" date="2020-10" db="EMBL/GenBank/DDBJ databases">
        <title>Genomic Encyclopedia of Type Strains, Phase IV (KMG-IV): sequencing the most valuable type-strain genomes for metagenomic binning, comparative biology and taxonomic classification.</title>
        <authorList>
            <person name="Goeker M."/>
        </authorList>
    </citation>
    <scope>NUCLEOTIDE SEQUENCE</scope>
    <source>
        <strain evidence="1">DSM 13886</strain>
    </source>
</reference>
<dbReference type="InterPro" id="IPR002347">
    <property type="entry name" value="SDR_fam"/>
</dbReference>
<sequence>MKKSKYALVTGASRGIGKAVVIQFAKDGFDLLLYYNQNTEKANLDKKDIVAIGGQEPVVSKIKEQLLSCSLQSLDSYLNNPDLLRISEEQLLSYNLQSLGSFK</sequence>
<organism evidence="1 2">
    <name type="scientific">Sporosarcina limicola</name>
    <dbReference type="NCBI Taxonomy" id="34101"/>
    <lineage>
        <taxon>Bacteria</taxon>
        <taxon>Bacillati</taxon>
        <taxon>Bacillota</taxon>
        <taxon>Bacilli</taxon>
        <taxon>Bacillales</taxon>
        <taxon>Caryophanaceae</taxon>
        <taxon>Sporosarcina</taxon>
    </lineage>
</organism>
<dbReference type="PRINTS" id="PR00081">
    <property type="entry name" value="GDHRDH"/>
</dbReference>
<accession>A0A927R8D2</accession>
<dbReference type="InterPro" id="IPR036291">
    <property type="entry name" value="NAD(P)-bd_dom_sf"/>
</dbReference>
<dbReference type="SUPFAM" id="SSF51735">
    <property type="entry name" value="NAD(P)-binding Rossmann-fold domains"/>
    <property type="match status" value="1"/>
</dbReference>
<dbReference type="Proteomes" id="UP000658225">
    <property type="component" value="Unassembled WGS sequence"/>
</dbReference>
<protein>
    <submittedName>
        <fullName evidence="1">NAD(P)-dependent dehydrogenase (Short-subunit alcohol dehydrogenase family)</fullName>
    </submittedName>
</protein>
<dbReference type="Gene3D" id="3.40.50.720">
    <property type="entry name" value="NAD(P)-binding Rossmann-like Domain"/>
    <property type="match status" value="1"/>
</dbReference>
<dbReference type="Pfam" id="PF00106">
    <property type="entry name" value="adh_short"/>
    <property type="match status" value="1"/>
</dbReference>
<keyword evidence="2" id="KW-1185">Reference proteome</keyword>
<gene>
    <name evidence="1" type="ORF">H4683_004015</name>
</gene>
<dbReference type="AlphaFoldDB" id="A0A927R8D2"/>
<evidence type="ECO:0000313" key="2">
    <source>
        <dbReference type="Proteomes" id="UP000658225"/>
    </source>
</evidence>
<dbReference type="RefSeq" id="WP_192600491.1">
    <property type="nucleotide sequence ID" value="NZ_JADBEL010000040.1"/>
</dbReference>
<dbReference type="EMBL" id="JADBEL010000040">
    <property type="protein sequence ID" value="MBE1556889.1"/>
    <property type="molecule type" value="Genomic_DNA"/>
</dbReference>
<comment type="caution">
    <text evidence="1">The sequence shown here is derived from an EMBL/GenBank/DDBJ whole genome shotgun (WGS) entry which is preliminary data.</text>
</comment>
<evidence type="ECO:0000313" key="1">
    <source>
        <dbReference type="EMBL" id="MBE1556889.1"/>
    </source>
</evidence>
<proteinExistence type="predicted"/>